<reference evidence="12 13" key="1">
    <citation type="submission" date="2023-09" db="EMBL/GenBank/DDBJ databases">
        <title>Pangenome analysis of Batrachochytrium dendrobatidis and related Chytrids.</title>
        <authorList>
            <person name="Yacoub M.N."/>
            <person name="Stajich J.E."/>
            <person name="James T.Y."/>
        </authorList>
    </citation>
    <scope>NUCLEOTIDE SEQUENCE [LARGE SCALE GENOMIC DNA]</scope>
    <source>
        <strain evidence="12 13">JEL0888</strain>
    </source>
</reference>
<keyword evidence="6" id="KW-0963">Cytoplasm</keyword>
<dbReference type="SUPFAM" id="SSF81301">
    <property type="entry name" value="Nucleotidyltransferase"/>
    <property type="match status" value="1"/>
</dbReference>
<protein>
    <recommendedName>
        <fullName evidence="5">polynucleotide adenylyltransferase</fullName>
        <ecNumber evidence="5">2.7.7.19</ecNumber>
    </recommendedName>
</protein>
<feature type="domain" description="PAP-associated" evidence="10">
    <location>
        <begin position="275"/>
        <end position="337"/>
    </location>
</feature>
<evidence type="ECO:0000259" key="11">
    <source>
        <dbReference type="Pfam" id="PF22600"/>
    </source>
</evidence>
<keyword evidence="8" id="KW-0479">Metal-binding</keyword>
<comment type="similarity">
    <text evidence="4">Belongs to the DNA polymerase type-B-like family.</text>
</comment>
<keyword evidence="7" id="KW-0808">Transferase</keyword>
<evidence type="ECO:0000256" key="6">
    <source>
        <dbReference type="ARBA" id="ARBA00022490"/>
    </source>
</evidence>
<comment type="cofactor">
    <cofactor evidence="2">
        <name>Mg(2+)</name>
        <dbReference type="ChEBI" id="CHEBI:18420"/>
    </cofactor>
</comment>
<dbReference type="SUPFAM" id="SSF81631">
    <property type="entry name" value="PAP/OAS1 substrate-binding domain"/>
    <property type="match status" value="1"/>
</dbReference>
<dbReference type="PANTHER" id="PTHR12271:SF40">
    <property type="entry name" value="POLY(A) RNA POLYMERASE GLD2"/>
    <property type="match status" value="1"/>
</dbReference>
<dbReference type="Proteomes" id="UP001527925">
    <property type="component" value="Unassembled WGS sequence"/>
</dbReference>
<keyword evidence="9" id="KW-0460">Magnesium</keyword>
<organism evidence="12 13">
    <name type="scientific">Polyrhizophydium stewartii</name>
    <dbReference type="NCBI Taxonomy" id="2732419"/>
    <lineage>
        <taxon>Eukaryota</taxon>
        <taxon>Fungi</taxon>
        <taxon>Fungi incertae sedis</taxon>
        <taxon>Chytridiomycota</taxon>
        <taxon>Chytridiomycota incertae sedis</taxon>
        <taxon>Chytridiomycetes</taxon>
        <taxon>Rhizophydiales</taxon>
        <taxon>Rhizophydiales incertae sedis</taxon>
        <taxon>Polyrhizophydium</taxon>
    </lineage>
</organism>
<evidence type="ECO:0000256" key="4">
    <source>
        <dbReference type="ARBA" id="ARBA00008593"/>
    </source>
</evidence>
<evidence type="ECO:0000256" key="7">
    <source>
        <dbReference type="ARBA" id="ARBA00022679"/>
    </source>
</evidence>
<evidence type="ECO:0000256" key="3">
    <source>
        <dbReference type="ARBA" id="ARBA00004496"/>
    </source>
</evidence>
<comment type="caution">
    <text evidence="12">The sequence shown here is derived from an EMBL/GenBank/DDBJ whole genome shotgun (WGS) entry which is preliminary data.</text>
</comment>
<dbReference type="Gene3D" id="3.30.460.10">
    <property type="entry name" value="Beta Polymerase, domain 2"/>
    <property type="match status" value="1"/>
</dbReference>
<evidence type="ECO:0000259" key="10">
    <source>
        <dbReference type="Pfam" id="PF03828"/>
    </source>
</evidence>
<dbReference type="EMBL" id="JADGIZ020000095">
    <property type="protein sequence ID" value="KAL2911623.1"/>
    <property type="molecule type" value="Genomic_DNA"/>
</dbReference>
<dbReference type="Pfam" id="PF22600">
    <property type="entry name" value="MTPAP-like_central"/>
    <property type="match status" value="1"/>
</dbReference>
<proteinExistence type="inferred from homology"/>
<dbReference type="InterPro" id="IPR043519">
    <property type="entry name" value="NT_sf"/>
</dbReference>
<evidence type="ECO:0000313" key="12">
    <source>
        <dbReference type="EMBL" id="KAL2911623.1"/>
    </source>
</evidence>
<dbReference type="InterPro" id="IPR002058">
    <property type="entry name" value="PAP_assoc"/>
</dbReference>
<dbReference type="Gene3D" id="1.10.1410.10">
    <property type="match status" value="1"/>
</dbReference>
<gene>
    <name evidence="12" type="ORF">HK105_208887</name>
</gene>
<evidence type="ECO:0000256" key="1">
    <source>
        <dbReference type="ARBA" id="ARBA00001936"/>
    </source>
</evidence>
<dbReference type="Pfam" id="PF03828">
    <property type="entry name" value="PAP_assoc"/>
    <property type="match status" value="1"/>
</dbReference>
<dbReference type="EC" id="2.7.7.19" evidence="5"/>
<name>A0ABR4MWH0_9FUNG</name>
<evidence type="ECO:0000256" key="8">
    <source>
        <dbReference type="ARBA" id="ARBA00022723"/>
    </source>
</evidence>
<evidence type="ECO:0000313" key="13">
    <source>
        <dbReference type="Proteomes" id="UP001527925"/>
    </source>
</evidence>
<evidence type="ECO:0000256" key="2">
    <source>
        <dbReference type="ARBA" id="ARBA00001946"/>
    </source>
</evidence>
<sequence>MPSGVSALYPIFPPETRELRIVAEIQMSNFPVDASKLTPEYFDGLTGQSQMLVTELIPSGEQFQMQQTVVEMVRDIAARVFPGCVAHHDGLMATGFDLPHMDLDICLSLPCTTLEYMADMSLCIEKLGNALKRAGMRDVRMMNRSRVAICRMRDPITGLGCDISFHGGIPFQSLRLMQAYLSIDPRLQDIVLVVQFWAKCRCINEPQFGTLSSYCLMIMIVHVLQLRGVLPCLQTIYGAAQIGGVNCDELGDGQEWIFESLAYLPQVWTCSNTESVGELIVAFFKYYACEFPYVHGVASVRCGRVLSKEEKCWTKQEHGQGPQNKDRYWFCIEDPVEYTVNIGRAVDKDTLYEIRGEFIRASKILCVGPNHPNDSVLARVCERISGPGKRMMGQPTQGPAAPVFKPKPYMMAFLPPK</sequence>
<feature type="domain" description="Poly(A) RNA polymerase mitochondrial-like central palm" evidence="11">
    <location>
        <begin position="46"/>
        <end position="181"/>
    </location>
</feature>
<dbReference type="InterPro" id="IPR054708">
    <property type="entry name" value="MTPAP-like_central"/>
</dbReference>
<evidence type="ECO:0000256" key="9">
    <source>
        <dbReference type="ARBA" id="ARBA00022842"/>
    </source>
</evidence>
<dbReference type="PANTHER" id="PTHR12271">
    <property type="entry name" value="POLY A POLYMERASE CID PAP -RELATED"/>
    <property type="match status" value="1"/>
</dbReference>
<accession>A0ABR4MWH0</accession>
<comment type="subcellular location">
    <subcellularLocation>
        <location evidence="3">Cytoplasm</location>
    </subcellularLocation>
</comment>
<keyword evidence="13" id="KW-1185">Reference proteome</keyword>
<comment type="cofactor">
    <cofactor evidence="1">
        <name>Mn(2+)</name>
        <dbReference type="ChEBI" id="CHEBI:29035"/>
    </cofactor>
</comment>
<evidence type="ECO:0000256" key="5">
    <source>
        <dbReference type="ARBA" id="ARBA00012388"/>
    </source>
</evidence>